<protein>
    <submittedName>
        <fullName evidence="1">Uncharacterized protein</fullName>
    </submittedName>
</protein>
<dbReference type="Proteomes" id="UP001295684">
    <property type="component" value="Unassembled WGS sequence"/>
</dbReference>
<keyword evidence="2" id="KW-1185">Reference proteome</keyword>
<name>A0AAD1Y5F1_EUPCR</name>
<proteinExistence type="predicted"/>
<gene>
    <name evidence="1" type="ORF">ECRASSUSDP1_LOCUS26129</name>
</gene>
<evidence type="ECO:0000313" key="1">
    <source>
        <dbReference type="EMBL" id="CAI2384595.1"/>
    </source>
</evidence>
<sequence length="402" mass="46575">MTVQVGEGTVIFDIDQVSVIEYDSYDCDEEEPKENIQKSLNSVNKLTIKPEITVPEDAFKDLDTYTINDLLPIFPYLNTIEYHLPPTIPLNILTSPLFQTQTSFFTVESHPSENYIVLRNPKFYYFSPECDYFNFTCNLFLQIKQEIVEEAGVYRRLRKPFQQLFVANLGDSDIMKLTHLEARDSKTLALLETLIVLILNLLEEDTCADTRRLNKWAQRSLFFQENCFEKISGIDCLYRYCPQYCSQIELHIGKSEHLNDEIRKMSVLTQVKGIEKLTVELSISQKNWKTILEVFKYEIAHLIIVSTKLDIKKTAIGLRKALTESVLGLTFLNRLKIQFVEDGDSYVYQRKTTSKNPCECSKAKLDQINKLALAKLLKKTLLICNFAKIGESFWKYLDVVDQ</sequence>
<organism evidence="1 2">
    <name type="scientific">Euplotes crassus</name>
    <dbReference type="NCBI Taxonomy" id="5936"/>
    <lineage>
        <taxon>Eukaryota</taxon>
        <taxon>Sar</taxon>
        <taxon>Alveolata</taxon>
        <taxon>Ciliophora</taxon>
        <taxon>Intramacronucleata</taxon>
        <taxon>Spirotrichea</taxon>
        <taxon>Hypotrichia</taxon>
        <taxon>Euplotida</taxon>
        <taxon>Euplotidae</taxon>
        <taxon>Moneuplotes</taxon>
    </lineage>
</organism>
<evidence type="ECO:0000313" key="2">
    <source>
        <dbReference type="Proteomes" id="UP001295684"/>
    </source>
</evidence>
<reference evidence="1" key="1">
    <citation type="submission" date="2023-07" db="EMBL/GenBank/DDBJ databases">
        <authorList>
            <consortium name="AG Swart"/>
            <person name="Singh M."/>
            <person name="Singh A."/>
            <person name="Seah K."/>
            <person name="Emmerich C."/>
        </authorList>
    </citation>
    <scope>NUCLEOTIDE SEQUENCE</scope>
    <source>
        <strain evidence="1">DP1</strain>
    </source>
</reference>
<comment type="caution">
    <text evidence="1">The sequence shown here is derived from an EMBL/GenBank/DDBJ whole genome shotgun (WGS) entry which is preliminary data.</text>
</comment>
<dbReference type="EMBL" id="CAMPGE010026930">
    <property type="protein sequence ID" value="CAI2384595.1"/>
    <property type="molecule type" value="Genomic_DNA"/>
</dbReference>
<dbReference type="AlphaFoldDB" id="A0AAD1Y5F1"/>
<accession>A0AAD1Y5F1</accession>